<dbReference type="GO" id="GO:0000407">
    <property type="term" value="C:phagophore assembly site"/>
    <property type="evidence" value="ECO:0007669"/>
    <property type="project" value="TreeGrafter"/>
</dbReference>
<evidence type="ECO:0000256" key="2">
    <source>
        <dbReference type="ARBA" id="ARBA00022679"/>
    </source>
</evidence>
<dbReference type="GO" id="GO:0000045">
    <property type="term" value="P:autophagosome assembly"/>
    <property type="evidence" value="ECO:0007669"/>
    <property type="project" value="TreeGrafter"/>
</dbReference>
<feature type="region of interest" description="Disordered" evidence="7">
    <location>
        <begin position="386"/>
        <end position="640"/>
    </location>
</feature>
<dbReference type="GO" id="GO:0016020">
    <property type="term" value="C:membrane"/>
    <property type="evidence" value="ECO:0007669"/>
    <property type="project" value="TreeGrafter"/>
</dbReference>
<dbReference type="PANTHER" id="PTHR24348">
    <property type="entry name" value="SERINE/THREONINE-PROTEIN KINASE UNC-51-RELATED"/>
    <property type="match status" value="1"/>
</dbReference>
<dbReference type="Proteomes" id="UP000789739">
    <property type="component" value="Unassembled WGS sequence"/>
</dbReference>
<dbReference type="EC" id="2.7.11.1" evidence="1"/>
<proteinExistence type="predicted"/>
<dbReference type="GO" id="GO:0005776">
    <property type="term" value="C:autophagosome"/>
    <property type="evidence" value="ECO:0007669"/>
    <property type="project" value="TreeGrafter"/>
</dbReference>
<evidence type="ECO:0000256" key="7">
    <source>
        <dbReference type="SAM" id="MobiDB-lite"/>
    </source>
</evidence>
<feature type="compositionally biased region" description="Basic and acidic residues" evidence="7">
    <location>
        <begin position="386"/>
        <end position="404"/>
    </location>
</feature>
<feature type="compositionally biased region" description="Polar residues" evidence="7">
    <location>
        <begin position="529"/>
        <end position="547"/>
    </location>
</feature>
<evidence type="ECO:0000313" key="10">
    <source>
        <dbReference type="Proteomes" id="UP000789739"/>
    </source>
</evidence>
<keyword evidence="10" id="KW-1185">Reference proteome</keyword>
<dbReference type="Gene3D" id="1.10.510.10">
    <property type="entry name" value="Transferase(Phosphotransferase) domain 1"/>
    <property type="match status" value="1"/>
</dbReference>
<comment type="caution">
    <text evidence="9">The sequence shown here is derived from an EMBL/GenBank/DDBJ whole genome shotgun (WGS) entry which is preliminary data.</text>
</comment>
<dbReference type="GO" id="GO:0004674">
    <property type="term" value="F:protein serine/threonine kinase activity"/>
    <property type="evidence" value="ECO:0007669"/>
    <property type="project" value="UniProtKB-EC"/>
</dbReference>
<evidence type="ECO:0000259" key="8">
    <source>
        <dbReference type="PROSITE" id="PS50011"/>
    </source>
</evidence>
<feature type="compositionally biased region" description="Basic and acidic residues" evidence="7">
    <location>
        <begin position="575"/>
        <end position="584"/>
    </location>
</feature>
<dbReference type="InterPro" id="IPR011009">
    <property type="entry name" value="Kinase-like_dom_sf"/>
</dbReference>
<dbReference type="SUPFAM" id="SSF56112">
    <property type="entry name" value="Protein kinase-like (PK-like)"/>
    <property type="match status" value="1"/>
</dbReference>
<feature type="compositionally biased region" description="Basic and acidic residues" evidence="7">
    <location>
        <begin position="494"/>
        <end position="521"/>
    </location>
</feature>
<dbReference type="OrthoDB" id="541276at2759"/>
<dbReference type="InterPro" id="IPR017441">
    <property type="entry name" value="Protein_kinase_ATP_BS"/>
</dbReference>
<evidence type="ECO:0000256" key="1">
    <source>
        <dbReference type="ARBA" id="ARBA00012513"/>
    </source>
</evidence>
<dbReference type="AlphaFoldDB" id="A0A9N8ZNK0"/>
<feature type="compositionally biased region" description="Basic and acidic residues" evidence="7">
    <location>
        <begin position="461"/>
        <end position="475"/>
    </location>
</feature>
<protein>
    <recommendedName>
        <fullName evidence="1">non-specific serine/threonine protein kinase</fullName>
        <ecNumber evidence="1">2.7.11.1</ecNumber>
    </recommendedName>
</protein>
<sequence length="669" mass="77790">MPFELGSTIHDSSHDVTYRLIQPLGNGSYAVVYMVHSSKDNKLYALKCLSKANLSEYHLSVQRNEATLHQRLTSGRVKHENLVTLNYSFETRDWLFLVLEYCEGQDLYYWLTQSNSNDTIAKLYYSSRAHLEVVKQIFEQILEAVGHCHDNDIAHRDLKPENFIVITKNGKNGKNSIHVKLTDFGLATDEIESVDFECGSKPYMSYECRNPVRKTYNPRRADVWSLGIIFLNLLYHRSPWTDPNETECKSFAEFQLDKIAFLRQRFPTMPEKVARFLADRVFCFEESRVSIKEWKIWCKYLVERMLSEDVDEELIVTDAIVTKEWAASDFNKTPLTDNYENHDRKQSWSDAVDEEFEEMDFSAPVIFNDDEDLLRLEKEKENIKQKDSRKVSFEDLEHPTKDEDGLSNSSDTDSGFGSDDGSTKRRPRDYSSGSMRIRDRNTNKESSTVSQAKVIYCKPRPWGEQRARGHQREAANDYSTSPNSHWSSYHQRRERLEQRRKEKEEQGQHEKHQEKHRDWWGQERLPGSGFTNFKQSGHVDNQPSWPVNHSFPRRTRAKSISRSPNEKSFVNTDGATDHVRRRELPLAAPLRSRVPPHNHEPYADPSSPSRFPHRRSSDKSHPNAQSANYVVEGPKKVTKTTKHSLGRMLEKMVMFNRNVKVGGQAIDVQ</sequence>
<dbReference type="PROSITE" id="PS00107">
    <property type="entry name" value="PROTEIN_KINASE_ATP"/>
    <property type="match status" value="1"/>
</dbReference>
<dbReference type="SMART" id="SM00220">
    <property type="entry name" value="S_TKc"/>
    <property type="match status" value="1"/>
</dbReference>
<feature type="binding site" evidence="6">
    <location>
        <position position="47"/>
    </location>
    <ligand>
        <name>ATP</name>
        <dbReference type="ChEBI" id="CHEBI:30616"/>
    </ligand>
</feature>
<dbReference type="GO" id="GO:0005829">
    <property type="term" value="C:cytosol"/>
    <property type="evidence" value="ECO:0007669"/>
    <property type="project" value="TreeGrafter"/>
</dbReference>
<feature type="domain" description="Protein kinase" evidence="8">
    <location>
        <begin position="18"/>
        <end position="326"/>
    </location>
</feature>
<evidence type="ECO:0000256" key="6">
    <source>
        <dbReference type="PROSITE-ProRule" id="PRU10141"/>
    </source>
</evidence>
<accession>A0A9N8ZNK0</accession>
<dbReference type="GO" id="GO:0010506">
    <property type="term" value="P:regulation of autophagy"/>
    <property type="evidence" value="ECO:0007669"/>
    <property type="project" value="InterPro"/>
</dbReference>
<keyword evidence="2" id="KW-0808">Transferase</keyword>
<organism evidence="9 10">
    <name type="scientific">Paraglomus brasilianum</name>
    <dbReference type="NCBI Taxonomy" id="144538"/>
    <lineage>
        <taxon>Eukaryota</taxon>
        <taxon>Fungi</taxon>
        <taxon>Fungi incertae sedis</taxon>
        <taxon>Mucoromycota</taxon>
        <taxon>Glomeromycotina</taxon>
        <taxon>Glomeromycetes</taxon>
        <taxon>Paraglomerales</taxon>
        <taxon>Paraglomeraceae</taxon>
        <taxon>Paraglomus</taxon>
    </lineage>
</organism>
<dbReference type="Pfam" id="PF00069">
    <property type="entry name" value="Pkinase"/>
    <property type="match status" value="1"/>
</dbReference>
<name>A0A9N8ZNK0_9GLOM</name>
<dbReference type="PROSITE" id="PS00108">
    <property type="entry name" value="PROTEIN_KINASE_ST"/>
    <property type="match status" value="1"/>
</dbReference>
<evidence type="ECO:0000256" key="4">
    <source>
        <dbReference type="ARBA" id="ARBA00022777"/>
    </source>
</evidence>
<keyword evidence="5 6" id="KW-0067">ATP-binding</keyword>
<evidence type="ECO:0000256" key="5">
    <source>
        <dbReference type="ARBA" id="ARBA00022840"/>
    </source>
</evidence>
<feature type="compositionally biased region" description="Polar residues" evidence="7">
    <location>
        <begin position="560"/>
        <end position="574"/>
    </location>
</feature>
<dbReference type="EMBL" id="CAJVPI010000217">
    <property type="protein sequence ID" value="CAG8502398.1"/>
    <property type="molecule type" value="Genomic_DNA"/>
</dbReference>
<dbReference type="InterPro" id="IPR008271">
    <property type="entry name" value="Ser/Thr_kinase_AS"/>
</dbReference>
<dbReference type="PANTHER" id="PTHR24348:SF22">
    <property type="entry name" value="NON-SPECIFIC SERINE_THREONINE PROTEIN KINASE"/>
    <property type="match status" value="1"/>
</dbReference>
<feature type="compositionally biased region" description="Polar residues" evidence="7">
    <location>
        <begin position="477"/>
        <end position="489"/>
    </location>
</feature>
<reference evidence="9" key="1">
    <citation type="submission" date="2021-06" db="EMBL/GenBank/DDBJ databases">
        <authorList>
            <person name="Kallberg Y."/>
            <person name="Tangrot J."/>
            <person name="Rosling A."/>
        </authorList>
    </citation>
    <scope>NUCLEOTIDE SEQUENCE</scope>
    <source>
        <strain evidence="9">BR232B</strain>
    </source>
</reference>
<keyword evidence="4" id="KW-0418">Kinase</keyword>
<keyword evidence="3 6" id="KW-0547">Nucleotide-binding</keyword>
<dbReference type="GO" id="GO:0005524">
    <property type="term" value="F:ATP binding"/>
    <property type="evidence" value="ECO:0007669"/>
    <property type="project" value="UniProtKB-UniRule"/>
</dbReference>
<dbReference type="InterPro" id="IPR000719">
    <property type="entry name" value="Prot_kinase_dom"/>
</dbReference>
<evidence type="ECO:0000256" key="3">
    <source>
        <dbReference type="ARBA" id="ARBA00022741"/>
    </source>
</evidence>
<evidence type="ECO:0000313" key="9">
    <source>
        <dbReference type="EMBL" id="CAG8502398.1"/>
    </source>
</evidence>
<dbReference type="InterPro" id="IPR045269">
    <property type="entry name" value="Atg1-like"/>
</dbReference>
<feature type="compositionally biased region" description="Low complexity" evidence="7">
    <location>
        <begin position="407"/>
        <end position="420"/>
    </location>
</feature>
<dbReference type="PROSITE" id="PS50011">
    <property type="entry name" value="PROTEIN_KINASE_DOM"/>
    <property type="match status" value="1"/>
</dbReference>
<gene>
    <name evidence="9" type="ORF">PBRASI_LOCUS2677</name>
</gene>